<dbReference type="AlphaFoldDB" id="A0A0L8V2V4"/>
<reference evidence="4" key="1">
    <citation type="submission" date="2015-07" db="EMBL/GenBank/DDBJ databases">
        <title>Genome sequencing of Sunxiuqinia dokdonensis strain SK.</title>
        <authorList>
            <person name="Ahn S."/>
            <person name="Kim B.-C."/>
        </authorList>
    </citation>
    <scope>NUCLEOTIDE SEQUENCE [LARGE SCALE GENOMIC DNA]</scope>
    <source>
        <strain evidence="4">SK</strain>
    </source>
</reference>
<dbReference type="OrthoDB" id="956225at2"/>
<evidence type="ECO:0000313" key="4">
    <source>
        <dbReference type="Proteomes" id="UP000036958"/>
    </source>
</evidence>
<sequence length="125" mass="13687">MRQICLFFVLATVSLLIAVPASASENESIKGTWEYQVPAAAYEYSKGQLIIAEKDGELTLVVKFMDGTKIPGEQVKFEDNQLTFGVTLDNEFIKVACLLDDGKLAGEVQSPEGPTQLTATKKKQE</sequence>
<evidence type="ECO:0000313" key="3">
    <source>
        <dbReference type="EMBL" id="KOH42729.1"/>
    </source>
</evidence>
<name>A0A0L8V2V4_9BACT</name>
<evidence type="ECO:0000256" key="1">
    <source>
        <dbReference type="SAM" id="MobiDB-lite"/>
    </source>
</evidence>
<gene>
    <name evidence="3" type="ORF">NC99_44550</name>
</gene>
<evidence type="ECO:0000256" key="2">
    <source>
        <dbReference type="SAM" id="SignalP"/>
    </source>
</evidence>
<accession>A0A0L8V2V4</accession>
<dbReference type="EMBL" id="LGIA01000214">
    <property type="protein sequence ID" value="KOH42729.1"/>
    <property type="molecule type" value="Genomic_DNA"/>
</dbReference>
<dbReference type="RefSeq" id="WP_157625111.1">
    <property type="nucleotide sequence ID" value="NZ_LGIA01000214.1"/>
</dbReference>
<keyword evidence="4" id="KW-1185">Reference proteome</keyword>
<feature type="region of interest" description="Disordered" evidence="1">
    <location>
        <begin position="105"/>
        <end position="125"/>
    </location>
</feature>
<comment type="caution">
    <text evidence="3">The sequence shown here is derived from an EMBL/GenBank/DDBJ whole genome shotgun (WGS) entry which is preliminary data.</text>
</comment>
<feature type="signal peptide" evidence="2">
    <location>
        <begin position="1"/>
        <end position="23"/>
    </location>
</feature>
<dbReference type="Proteomes" id="UP000036958">
    <property type="component" value="Unassembled WGS sequence"/>
</dbReference>
<organism evidence="3 4">
    <name type="scientific">Sunxiuqinia dokdonensis</name>
    <dbReference type="NCBI Taxonomy" id="1409788"/>
    <lineage>
        <taxon>Bacteria</taxon>
        <taxon>Pseudomonadati</taxon>
        <taxon>Bacteroidota</taxon>
        <taxon>Bacteroidia</taxon>
        <taxon>Marinilabiliales</taxon>
        <taxon>Prolixibacteraceae</taxon>
        <taxon>Sunxiuqinia</taxon>
    </lineage>
</organism>
<proteinExistence type="predicted"/>
<protein>
    <submittedName>
        <fullName evidence="3">Uncharacterized protein</fullName>
    </submittedName>
</protein>
<keyword evidence="2" id="KW-0732">Signal</keyword>
<feature type="chain" id="PRO_5005591159" evidence="2">
    <location>
        <begin position="24"/>
        <end position="125"/>
    </location>
</feature>